<dbReference type="EMBL" id="REGN01006072">
    <property type="protein sequence ID" value="RNA11002.1"/>
    <property type="molecule type" value="Genomic_DNA"/>
</dbReference>
<protein>
    <submittedName>
        <fullName evidence="1">Uncharacterized protein</fullName>
    </submittedName>
</protein>
<comment type="caution">
    <text evidence="1">The sequence shown here is derived from an EMBL/GenBank/DDBJ whole genome shotgun (WGS) entry which is preliminary data.</text>
</comment>
<evidence type="ECO:0000313" key="1">
    <source>
        <dbReference type="EMBL" id="RNA11002.1"/>
    </source>
</evidence>
<name>A0A3M7QID6_BRAPC</name>
<proteinExistence type="predicted"/>
<reference evidence="1 2" key="1">
    <citation type="journal article" date="2018" name="Sci. Rep.">
        <title>Genomic signatures of local adaptation to the degree of environmental predictability in rotifers.</title>
        <authorList>
            <person name="Franch-Gras L."/>
            <person name="Hahn C."/>
            <person name="Garcia-Roger E.M."/>
            <person name="Carmona M.J."/>
            <person name="Serra M."/>
            <person name="Gomez A."/>
        </authorList>
    </citation>
    <scope>NUCLEOTIDE SEQUENCE [LARGE SCALE GENOMIC DNA]</scope>
    <source>
        <strain evidence="1">HYR1</strain>
    </source>
</reference>
<accession>A0A3M7QID6</accession>
<dbReference type="Proteomes" id="UP000276133">
    <property type="component" value="Unassembled WGS sequence"/>
</dbReference>
<gene>
    <name evidence="1" type="ORF">BpHYR1_030874</name>
</gene>
<sequence length="414" mass="47153">MTQERVVPYSHGTSATKDAYKGGVFSPTENKIYFVPFRQAQEAKWHYIDCTNGTVVSYNHGVTAVDRAYKGGVYSPTENKIYFVPLRQAEQPVWHYIDCKNGTVVSYNHNVTATVRAYKGGVYSKTENKIYFVPFSQADQADWHYIDCSNGSVISYRHGVTAVKNAYNGGVYSQTENRIYFVPFEQAGQTNWHFIDCNNGIVVSYAHYVTAANKAYKSAKLNKLKRLICQKFRQAVGKALYLDRIIFINNVNMTNIEQALLQSIGYFSTFNVTSEENNEYSINFLTKLNTSTNSENSLDKILLDIFSNLNRDEERINQLSNKLGFDMSLEYSEAVIYATEILIAGNTTKEMSCEKSSQDEKMSKNNTIERAASILEKLITNDYAPELSIASKFTGYHLTLIRIFFSLYLRTKFK</sequence>
<organism evidence="1 2">
    <name type="scientific">Brachionus plicatilis</name>
    <name type="common">Marine rotifer</name>
    <name type="synonym">Brachionus muelleri</name>
    <dbReference type="NCBI Taxonomy" id="10195"/>
    <lineage>
        <taxon>Eukaryota</taxon>
        <taxon>Metazoa</taxon>
        <taxon>Spiralia</taxon>
        <taxon>Gnathifera</taxon>
        <taxon>Rotifera</taxon>
        <taxon>Eurotatoria</taxon>
        <taxon>Monogononta</taxon>
        <taxon>Pseudotrocha</taxon>
        <taxon>Ploima</taxon>
        <taxon>Brachionidae</taxon>
        <taxon>Brachionus</taxon>
    </lineage>
</organism>
<dbReference type="AlphaFoldDB" id="A0A3M7QID6"/>
<evidence type="ECO:0000313" key="2">
    <source>
        <dbReference type="Proteomes" id="UP000276133"/>
    </source>
</evidence>
<keyword evidence="2" id="KW-1185">Reference proteome</keyword>
<dbReference type="SUPFAM" id="SSF69304">
    <property type="entry name" value="Tricorn protease N-terminal domain"/>
    <property type="match status" value="1"/>
</dbReference>